<name>A0A9D3UER9_9ROSI</name>
<comment type="caution">
    <text evidence="2">The sequence shown here is derived from an EMBL/GenBank/DDBJ whole genome shotgun (WGS) entry which is preliminary data.</text>
</comment>
<dbReference type="Proteomes" id="UP000828251">
    <property type="component" value="Unassembled WGS sequence"/>
</dbReference>
<sequence>MAFVLRLIPKLLAFRRFAHFSLVLHRNVMFGFALTSNEQARGPLRNSIIINDGSSYLPRINTSFGIPLYRCPITEKDMVNHLVARGIRSPNYAYQFNIVTGERRLSNSNEGFIQPPYFLEVSFHLSLFPFFGDVLKEFECTKAIAWFVLVDFDDIFPVESRVDSKVKKTPYPHERLCYCLEGRSPNDWRAYGHYLNFTSMIGFRGESLGRDLTKNVAELAVTLASPTHFLAPALLFHLRVMDTETLFESAQQTMMRFLRAGNSSCKRSRAERGSSSATESNDIRLPHYQPNDRVHVKQMI</sequence>
<reference evidence="2 3" key="1">
    <citation type="journal article" date="2021" name="Plant Biotechnol. J.">
        <title>Multi-omics assisted identification of the key and species-specific regulatory components of drought-tolerant mechanisms in Gossypium stocksii.</title>
        <authorList>
            <person name="Yu D."/>
            <person name="Ke L."/>
            <person name="Zhang D."/>
            <person name="Wu Y."/>
            <person name="Sun Y."/>
            <person name="Mei J."/>
            <person name="Sun J."/>
            <person name="Sun Y."/>
        </authorList>
    </citation>
    <scope>NUCLEOTIDE SEQUENCE [LARGE SCALE GENOMIC DNA]</scope>
    <source>
        <strain evidence="3">cv. E1</strain>
        <tissue evidence="2">Leaf</tissue>
    </source>
</reference>
<dbReference type="AlphaFoldDB" id="A0A9D3UER9"/>
<feature type="region of interest" description="Disordered" evidence="1">
    <location>
        <begin position="266"/>
        <end position="288"/>
    </location>
</feature>
<evidence type="ECO:0000256" key="1">
    <source>
        <dbReference type="SAM" id="MobiDB-lite"/>
    </source>
</evidence>
<gene>
    <name evidence="2" type="ORF">J1N35_041064</name>
</gene>
<proteinExistence type="predicted"/>
<evidence type="ECO:0000313" key="2">
    <source>
        <dbReference type="EMBL" id="KAH1039321.1"/>
    </source>
</evidence>
<organism evidence="2 3">
    <name type="scientific">Gossypium stocksii</name>
    <dbReference type="NCBI Taxonomy" id="47602"/>
    <lineage>
        <taxon>Eukaryota</taxon>
        <taxon>Viridiplantae</taxon>
        <taxon>Streptophyta</taxon>
        <taxon>Embryophyta</taxon>
        <taxon>Tracheophyta</taxon>
        <taxon>Spermatophyta</taxon>
        <taxon>Magnoliopsida</taxon>
        <taxon>eudicotyledons</taxon>
        <taxon>Gunneridae</taxon>
        <taxon>Pentapetalae</taxon>
        <taxon>rosids</taxon>
        <taxon>malvids</taxon>
        <taxon>Malvales</taxon>
        <taxon>Malvaceae</taxon>
        <taxon>Malvoideae</taxon>
        <taxon>Gossypium</taxon>
    </lineage>
</organism>
<protein>
    <submittedName>
        <fullName evidence="2">Uncharacterized protein</fullName>
    </submittedName>
</protein>
<evidence type="ECO:0000313" key="3">
    <source>
        <dbReference type="Proteomes" id="UP000828251"/>
    </source>
</evidence>
<accession>A0A9D3UER9</accession>
<keyword evidence="3" id="KW-1185">Reference proteome</keyword>
<dbReference type="EMBL" id="JAIQCV010000012">
    <property type="protein sequence ID" value="KAH1039321.1"/>
    <property type="molecule type" value="Genomic_DNA"/>
</dbReference>